<dbReference type="OrthoDB" id="1149023at2"/>
<feature type="signal peptide" evidence="1">
    <location>
        <begin position="1"/>
        <end position="21"/>
    </location>
</feature>
<dbReference type="eggNOG" id="ENOG5032UYA">
    <property type="taxonomic scope" value="Bacteria"/>
</dbReference>
<reference evidence="2" key="1">
    <citation type="submission" date="2011-09" db="EMBL/GenBank/DDBJ databases">
        <title>The permanent draft genome of Mucilaginibacter paludis DSM 18603.</title>
        <authorList>
            <consortium name="US DOE Joint Genome Institute (JGI-PGF)"/>
            <person name="Lucas S."/>
            <person name="Han J."/>
            <person name="Lapidus A."/>
            <person name="Bruce D."/>
            <person name="Goodwin L."/>
            <person name="Pitluck S."/>
            <person name="Peters L."/>
            <person name="Kyrpides N."/>
            <person name="Mavromatis K."/>
            <person name="Ivanova N."/>
            <person name="Mikhailova N."/>
            <person name="Held B."/>
            <person name="Detter J.C."/>
            <person name="Tapia R."/>
            <person name="Han C."/>
            <person name="Land M."/>
            <person name="Hauser L."/>
            <person name="Markowitz V."/>
            <person name="Cheng J.-F."/>
            <person name="Hugenholtz P."/>
            <person name="Woyke T."/>
            <person name="Wu D."/>
            <person name="Tindall B."/>
            <person name="Brambilla E."/>
            <person name="Klenk H.-P."/>
            <person name="Eisen J.A."/>
        </authorList>
    </citation>
    <scope>NUCLEOTIDE SEQUENCE [LARGE SCALE GENOMIC DNA]</scope>
    <source>
        <strain evidence="2">DSM 18603</strain>
    </source>
</reference>
<gene>
    <name evidence="2" type="ORF">Mucpa_1723</name>
</gene>
<feature type="chain" id="PRO_5003558833" evidence="1">
    <location>
        <begin position="22"/>
        <end position="313"/>
    </location>
</feature>
<name>H1Y8G0_9SPHI</name>
<dbReference type="STRING" id="714943.Mucpa_1723"/>
<keyword evidence="3" id="KW-1185">Reference proteome</keyword>
<dbReference type="AlphaFoldDB" id="H1Y8G0"/>
<dbReference type="HOGENOM" id="CLU_071048_0_0_10"/>
<dbReference type="Proteomes" id="UP000002774">
    <property type="component" value="Chromosome"/>
</dbReference>
<evidence type="ECO:0000313" key="3">
    <source>
        <dbReference type="Proteomes" id="UP000002774"/>
    </source>
</evidence>
<dbReference type="EMBL" id="CM001403">
    <property type="protein sequence ID" value="EHQ25878.1"/>
    <property type="molecule type" value="Genomic_DNA"/>
</dbReference>
<sequence length="313" mass="35758">MNRLKISLIAACLIISQLSYGQMGVTTINKQQYNSISKSVKTYAYNPTYALRINWALCTYEIYVNDMLVDFSFATGRSTGEQNIDFPQYILKSGVQKIKVRVYAPATTKGKTEPFLSPETVFSIRVVHSEYGNEKLKEAKEVYHAKLPALTKKTTTYEWNGEFNAEVPYILKGWSSGTDLRKEDPKVLVKEVQTLVDRYITAFKKKDVQTIASMIYNREKEVAQAFFFISGEANNYDHGWERLEQEANAITEMKLINGYTMRILGDGKVVTLLQTKGGDRDFPAIYGEMKDKENFYGLYLYRPKPGAPLEVIR</sequence>
<evidence type="ECO:0000256" key="1">
    <source>
        <dbReference type="SAM" id="SignalP"/>
    </source>
</evidence>
<accession>H1Y8G0</accession>
<organism evidence="2 3">
    <name type="scientific">Mucilaginibacter paludis DSM 18603</name>
    <dbReference type="NCBI Taxonomy" id="714943"/>
    <lineage>
        <taxon>Bacteria</taxon>
        <taxon>Pseudomonadati</taxon>
        <taxon>Bacteroidota</taxon>
        <taxon>Sphingobacteriia</taxon>
        <taxon>Sphingobacteriales</taxon>
        <taxon>Sphingobacteriaceae</taxon>
        <taxon>Mucilaginibacter</taxon>
    </lineage>
</organism>
<protein>
    <submittedName>
        <fullName evidence="2">Uncharacterized protein</fullName>
    </submittedName>
</protein>
<proteinExistence type="predicted"/>
<evidence type="ECO:0000313" key="2">
    <source>
        <dbReference type="EMBL" id="EHQ25878.1"/>
    </source>
</evidence>
<keyword evidence="1" id="KW-0732">Signal</keyword>
<dbReference type="RefSeq" id="WP_008505763.1">
    <property type="nucleotide sequence ID" value="NZ_CM001403.1"/>
</dbReference>